<dbReference type="GO" id="GO:0030313">
    <property type="term" value="C:cell envelope"/>
    <property type="evidence" value="ECO:0007669"/>
    <property type="project" value="UniProtKB-SubCell"/>
</dbReference>
<organism evidence="6 7">
    <name type="scientific">Thiohalobacter thiocyanaticus</name>
    <dbReference type="NCBI Taxonomy" id="585455"/>
    <lineage>
        <taxon>Bacteria</taxon>
        <taxon>Pseudomonadati</taxon>
        <taxon>Pseudomonadota</taxon>
        <taxon>Gammaproteobacteria</taxon>
        <taxon>Thiohalobacterales</taxon>
        <taxon>Thiohalobacteraceae</taxon>
        <taxon>Thiohalobacter</taxon>
    </lineage>
</organism>
<dbReference type="OrthoDB" id="9800613at2"/>
<dbReference type="KEGG" id="ttc:FOKN1_0942"/>
<dbReference type="NCBIfam" id="TIGR01730">
    <property type="entry name" value="RND_mfp"/>
    <property type="match status" value="1"/>
</dbReference>
<dbReference type="Gene3D" id="2.40.420.20">
    <property type="match status" value="1"/>
</dbReference>
<name>A0A1Z4VPI8_9GAMM</name>
<dbReference type="PANTHER" id="PTHR30469">
    <property type="entry name" value="MULTIDRUG RESISTANCE PROTEIN MDTA"/>
    <property type="match status" value="1"/>
</dbReference>
<proteinExistence type="inferred from homology"/>
<dbReference type="Pfam" id="PF25876">
    <property type="entry name" value="HH_MFP_RND"/>
    <property type="match status" value="1"/>
</dbReference>
<feature type="coiled-coil region" evidence="3">
    <location>
        <begin position="104"/>
        <end position="148"/>
    </location>
</feature>
<gene>
    <name evidence="6" type="ORF">FOKN1_0942</name>
</gene>
<keyword evidence="2 3" id="KW-0175">Coiled coil</keyword>
<dbReference type="GO" id="GO:1990281">
    <property type="term" value="C:efflux pump complex"/>
    <property type="evidence" value="ECO:0007669"/>
    <property type="project" value="TreeGrafter"/>
</dbReference>
<dbReference type="GO" id="GO:0019898">
    <property type="term" value="C:extrinsic component of membrane"/>
    <property type="evidence" value="ECO:0007669"/>
    <property type="project" value="InterPro"/>
</dbReference>
<dbReference type="GO" id="GO:0015562">
    <property type="term" value="F:efflux transmembrane transporter activity"/>
    <property type="evidence" value="ECO:0007669"/>
    <property type="project" value="TreeGrafter"/>
</dbReference>
<reference evidence="6 7" key="1">
    <citation type="submission" date="2017-05" db="EMBL/GenBank/DDBJ databases">
        <title>Thiocyanate degradation by Thiohalobacter thiocyanaticus FOKN1.</title>
        <authorList>
            <person name="Oshiki M."/>
            <person name="Fukushima T."/>
            <person name="Kawano S."/>
            <person name="Nakagawa J."/>
        </authorList>
    </citation>
    <scope>NUCLEOTIDE SEQUENCE [LARGE SCALE GENOMIC DNA]</scope>
    <source>
        <strain evidence="6 7">FOKN1</strain>
    </source>
</reference>
<dbReference type="AlphaFoldDB" id="A0A1Z4VPI8"/>
<dbReference type="Gene3D" id="6.10.140.1990">
    <property type="match status" value="1"/>
</dbReference>
<evidence type="ECO:0000256" key="2">
    <source>
        <dbReference type="ARBA" id="ARBA00023054"/>
    </source>
</evidence>
<dbReference type="RefSeq" id="WP_096365219.1">
    <property type="nucleotide sequence ID" value="NZ_AP018052.1"/>
</dbReference>
<dbReference type="GO" id="GO:1990195">
    <property type="term" value="C:macrolide transmembrane transporter complex"/>
    <property type="evidence" value="ECO:0007669"/>
    <property type="project" value="InterPro"/>
</dbReference>
<comment type="similarity">
    <text evidence="1">Belongs to the membrane fusion protein (MFP) (TC 8.A.1) family.</text>
</comment>
<dbReference type="Gene3D" id="2.40.30.170">
    <property type="match status" value="1"/>
</dbReference>
<evidence type="ECO:0000256" key="3">
    <source>
        <dbReference type="SAM" id="Coils"/>
    </source>
</evidence>
<protein>
    <submittedName>
        <fullName evidence="6">Uncharacterized protein</fullName>
    </submittedName>
</protein>
<evidence type="ECO:0000313" key="7">
    <source>
        <dbReference type="Proteomes" id="UP000218765"/>
    </source>
</evidence>
<dbReference type="InterPro" id="IPR058792">
    <property type="entry name" value="Beta-barrel_RND_2"/>
</dbReference>
<dbReference type="InterPro" id="IPR058624">
    <property type="entry name" value="MdtA-like_HH"/>
</dbReference>
<feature type="domain" description="CusB-like beta-barrel" evidence="5">
    <location>
        <begin position="239"/>
        <end position="309"/>
    </location>
</feature>
<evidence type="ECO:0000256" key="1">
    <source>
        <dbReference type="ARBA" id="ARBA00009477"/>
    </source>
</evidence>
<dbReference type="SUPFAM" id="SSF111369">
    <property type="entry name" value="HlyD-like secretion proteins"/>
    <property type="match status" value="1"/>
</dbReference>
<dbReference type="InterPro" id="IPR006143">
    <property type="entry name" value="RND_pump_MFP"/>
</dbReference>
<dbReference type="EMBL" id="AP018052">
    <property type="protein sequence ID" value="BAZ93342.1"/>
    <property type="molecule type" value="Genomic_DNA"/>
</dbReference>
<accession>A0A1Z4VPI8</accession>
<dbReference type="FunFam" id="2.40.30.170:FF:000010">
    <property type="entry name" value="Efflux RND transporter periplasmic adaptor subunit"/>
    <property type="match status" value="1"/>
</dbReference>
<feature type="domain" description="Multidrug resistance protein MdtA-like alpha-helical hairpin" evidence="4">
    <location>
        <begin position="118"/>
        <end position="194"/>
    </location>
</feature>
<dbReference type="Pfam" id="PF25954">
    <property type="entry name" value="Beta-barrel_RND_2"/>
    <property type="match status" value="1"/>
</dbReference>
<sequence length="394" mass="42751">MSLKRRIFPLLLLLAAAWLAVMITQRLLPGDEPAEARRDGRGPVPVEVAPIEQGPIALRRTFTGSLDANAEFVVASKIEGRIEDIGVRLADSVTRGQVVARLEAAEYLQEVAQAEADLAVAQANLTEARSQLALAERELKRLEQLRQRGIGSESELDVARAGQQARQAQVEVSRAQITRAEAALEMARIRLGYTRVTADWSGGSDTRQVAERFLDEGETVAANAPLLRIVELDPLIAVFHVPERDYARLQSGQRAELYTDAWPGEAFGGEIARIAPVFRANARQARVELRIDNPGQRLKPGMFARIDLVLERVGETVIVPEAALVRRDGGDGVFRVTPDGQAVAWVPVQPGIREAGRVQVEGLVPNGSVVVLGQQLLKDGASIRVADDSGVSAK</sequence>
<evidence type="ECO:0000313" key="6">
    <source>
        <dbReference type="EMBL" id="BAZ93342.1"/>
    </source>
</evidence>
<dbReference type="Proteomes" id="UP000218765">
    <property type="component" value="Chromosome"/>
</dbReference>
<evidence type="ECO:0000259" key="5">
    <source>
        <dbReference type="Pfam" id="PF25954"/>
    </source>
</evidence>
<keyword evidence="7" id="KW-1185">Reference proteome</keyword>
<dbReference type="InterPro" id="IPR030190">
    <property type="entry name" value="MacA_alpha-hairpin_sf"/>
</dbReference>
<dbReference type="GO" id="GO:1990961">
    <property type="term" value="P:xenobiotic detoxification by transmembrane export across the plasma membrane"/>
    <property type="evidence" value="ECO:0007669"/>
    <property type="project" value="InterPro"/>
</dbReference>
<evidence type="ECO:0000259" key="4">
    <source>
        <dbReference type="Pfam" id="PF25876"/>
    </source>
</evidence>